<sequence length="189" mass="21409">MQLPRKMSAQNVMASISRTLGTREKAHANEIRFAGEERKDKLYEPKHKKKLVRVLTVVAYIIFVSMAAILLSLYYTFLWDPKDQAIRTMRMHKPDCASLKSFDSLTIPPISNETQIEKVTARSMTINDTLESSEMPTTLREKSLIEILTETTKSRQVSPDALSSTTPTKVGMIDVVTISKPYEESPSRN</sequence>
<organism evidence="2 3">
    <name type="scientific">Odynerus spinipes</name>
    <dbReference type="NCBI Taxonomy" id="1348599"/>
    <lineage>
        <taxon>Eukaryota</taxon>
        <taxon>Metazoa</taxon>
        <taxon>Ecdysozoa</taxon>
        <taxon>Arthropoda</taxon>
        <taxon>Hexapoda</taxon>
        <taxon>Insecta</taxon>
        <taxon>Pterygota</taxon>
        <taxon>Neoptera</taxon>
        <taxon>Endopterygota</taxon>
        <taxon>Hymenoptera</taxon>
        <taxon>Apocrita</taxon>
        <taxon>Aculeata</taxon>
        <taxon>Vespoidea</taxon>
        <taxon>Vespidae</taxon>
        <taxon>Eumeninae</taxon>
        <taxon>Odynerus</taxon>
    </lineage>
</organism>
<evidence type="ECO:0000256" key="1">
    <source>
        <dbReference type="SAM" id="Phobius"/>
    </source>
</evidence>
<proteinExistence type="predicted"/>
<dbReference type="PANTHER" id="PTHR34929">
    <property type="entry name" value="ZGC:153157"/>
    <property type="match status" value="1"/>
</dbReference>
<feature type="transmembrane region" description="Helical" evidence="1">
    <location>
        <begin position="51"/>
        <end position="77"/>
    </location>
</feature>
<keyword evidence="1" id="KW-0472">Membrane</keyword>
<evidence type="ECO:0000313" key="3">
    <source>
        <dbReference type="Proteomes" id="UP001258017"/>
    </source>
</evidence>
<protein>
    <submittedName>
        <fullName evidence="2">Uncharacterized protein</fullName>
    </submittedName>
</protein>
<dbReference type="Pfam" id="PF15018">
    <property type="entry name" value="InaF-motif"/>
    <property type="match status" value="1"/>
</dbReference>
<gene>
    <name evidence="2" type="ORF">KPH14_001982</name>
</gene>
<keyword evidence="1" id="KW-1133">Transmembrane helix</keyword>
<reference evidence="2" key="2">
    <citation type="journal article" date="2023" name="Commun. Biol.">
        <title>Intrasexual cuticular hydrocarbon dimorphism in a wasp sheds light on hydrocarbon biosynthesis genes in Hymenoptera.</title>
        <authorList>
            <person name="Moris V.C."/>
            <person name="Podsiadlowski L."/>
            <person name="Martin S."/>
            <person name="Oeyen J.P."/>
            <person name="Donath A."/>
            <person name="Petersen M."/>
            <person name="Wilbrandt J."/>
            <person name="Misof B."/>
            <person name="Liedtke D."/>
            <person name="Thamm M."/>
            <person name="Scheiner R."/>
            <person name="Schmitt T."/>
            <person name="Niehuis O."/>
        </authorList>
    </citation>
    <scope>NUCLEOTIDE SEQUENCE</scope>
    <source>
        <strain evidence="2">GBR_01_08_01A</strain>
    </source>
</reference>
<dbReference type="AlphaFoldDB" id="A0AAD9S091"/>
<dbReference type="InterPro" id="IPR029162">
    <property type="entry name" value="InaF-motif"/>
</dbReference>
<dbReference type="EMBL" id="JAIFRP010000002">
    <property type="protein sequence ID" value="KAK2589164.1"/>
    <property type="molecule type" value="Genomic_DNA"/>
</dbReference>
<evidence type="ECO:0000313" key="2">
    <source>
        <dbReference type="EMBL" id="KAK2589164.1"/>
    </source>
</evidence>
<keyword evidence="3" id="KW-1185">Reference proteome</keyword>
<keyword evidence="1" id="KW-0812">Transmembrane</keyword>
<comment type="caution">
    <text evidence="2">The sequence shown here is derived from an EMBL/GenBank/DDBJ whole genome shotgun (WGS) entry which is preliminary data.</text>
</comment>
<dbReference type="Proteomes" id="UP001258017">
    <property type="component" value="Unassembled WGS sequence"/>
</dbReference>
<name>A0AAD9S091_9HYME</name>
<accession>A0AAD9S091</accession>
<dbReference type="PANTHER" id="PTHR34929:SF1">
    <property type="entry name" value="INAF MOTIF CONTAINING 2"/>
    <property type="match status" value="1"/>
</dbReference>
<reference evidence="2" key="1">
    <citation type="submission" date="2021-08" db="EMBL/GenBank/DDBJ databases">
        <authorList>
            <person name="Misof B."/>
            <person name="Oliver O."/>
            <person name="Podsiadlowski L."/>
            <person name="Donath A."/>
            <person name="Peters R."/>
            <person name="Mayer C."/>
            <person name="Rust J."/>
            <person name="Gunkel S."/>
            <person name="Lesny P."/>
            <person name="Martin S."/>
            <person name="Oeyen J.P."/>
            <person name="Petersen M."/>
            <person name="Panagiotis P."/>
            <person name="Wilbrandt J."/>
            <person name="Tanja T."/>
        </authorList>
    </citation>
    <scope>NUCLEOTIDE SEQUENCE</scope>
    <source>
        <strain evidence="2">GBR_01_08_01A</strain>
        <tissue evidence="2">Thorax + abdomen</tissue>
    </source>
</reference>